<feature type="transmembrane region" description="Helical" evidence="5">
    <location>
        <begin position="385"/>
        <end position="406"/>
    </location>
</feature>
<dbReference type="InterPro" id="IPR036259">
    <property type="entry name" value="MFS_trans_sf"/>
</dbReference>
<dbReference type="PANTHER" id="PTHR23502">
    <property type="entry name" value="MAJOR FACILITATOR SUPERFAMILY"/>
    <property type="match status" value="1"/>
</dbReference>
<feature type="transmembrane region" description="Helical" evidence="5">
    <location>
        <begin position="456"/>
        <end position="474"/>
    </location>
</feature>
<feature type="transmembrane region" description="Helical" evidence="5">
    <location>
        <begin position="215"/>
        <end position="235"/>
    </location>
</feature>
<evidence type="ECO:0000259" key="6">
    <source>
        <dbReference type="PROSITE" id="PS50850"/>
    </source>
</evidence>
<gene>
    <name evidence="7" type="ORF">M422DRAFT_48093</name>
</gene>
<proteinExistence type="predicted"/>
<comment type="subcellular location">
    <subcellularLocation>
        <location evidence="1">Membrane</location>
        <topology evidence="1">Multi-pass membrane protein</topology>
    </subcellularLocation>
</comment>
<feature type="transmembrane region" description="Helical" evidence="5">
    <location>
        <begin position="301"/>
        <end position="325"/>
    </location>
</feature>
<feature type="domain" description="Major facilitator superfamily (MFS) profile" evidence="6">
    <location>
        <begin position="61"/>
        <end position="508"/>
    </location>
</feature>
<evidence type="ECO:0000256" key="5">
    <source>
        <dbReference type="SAM" id="Phobius"/>
    </source>
</evidence>
<dbReference type="AlphaFoldDB" id="A0A0C9VVE9"/>
<dbReference type="HOGENOM" id="CLU_008455_13_5_1"/>
<keyword evidence="4 5" id="KW-0472">Membrane</keyword>
<feature type="transmembrane region" description="Helical" evidence="5">
    <location>
        <begin position="345"/>
        <end position="364"/>
    </location>
</feature>
<feature type="transmembrane region" description="Helical" evidence="5">
    <location>
        <begin position="156"/>
        <end position="174"/>
    </location>
</feature>
<feature type="transmembrane region" description="Helical" evidence="5">
    <location>
        <begin position="103"/>
        <end position="120"/>
    </location>
</feature>
<feature type="transmembrane region" description="Helical" evidence="5">
    <location>
        <begin position="59"/>
        <end position="83"/>
    </location>
</feature>
<organism evidence="7 8">
    <name type="scientific">Sphaerobolus stellatus (strain SS14)</name>
    <dbReference type="NCBI Taxonomy" id="990650"/>
    <lineage>
        <taxon>Eukaryota</taxon>
        <taxon>Fungi</taxon>
        <taxon>Dikarya</taxon>
        <taxon>Basidiomycota</taxon>
        <taxon>Agaricomycotina</taxon>
        <taxon>Agaricomycetes</taxon>
        <taxon>Phallomycetidae</taxon>
        <taxon>Geastrales</taxon>
        <taxon>Sphaerobolaceae</taxon>
        <taxon>Sphaerobolus</taxon>
    </lineage>
</organism>
<dbReference type="PROSITE" id="PS50850">
    <property type="entry name" value="MFS"/>
    <property type="match status" value="1"/>
</dbReference>
<feature type="transmembrane region" description="Helical" evidence="5">
    <location>
        <begin position="127"/>
        <end position="144"/>
    </location>
</feature>
<dbReference type="Gene3D" id="1.20.1250.20">
    <property type="entry name" value="MFS general substrate transporter like domains"/>
    <property type="match status" value="1"/>
</dbReference>
<evidence type="ECO:0000256" key="3">
    <source>
        <dbReference type="ARBA" id="ARBA00022989"/>
    </source>
</evidence>
<dbReference type="GO" id="GO:0005886">
    <property type="term" value="C:plasma membrane"/>
    <property type="evidence" value="ECO:0007669"/>
    <property type="project" value="TreeGrafter"/>
</dbReference>
<dbReference type="SUPFAM" id="SSF103473">
    <property type="entry name" value="MFS general substrate transporter"/>
    <property type="match status" value="1"/>
</dbReference>
<evidence type="ECO:0000313" key="7">
    <source>
        <dbReference type="EMBL" id="KIJ42610.1"/>
    </source>
</evidence>
<dbReference type="InterPro" id="IPR011701">
    <property type="entry name" value="MFS"/>
</dbReference>
<dbReference type="Proteomes" id="UP000054279">
    <property type="component" value="Unassembled WGS sequence"/>
</dbReference>
<keyword evidence="3 5" id="KW-1133">Transmembrane helix</keyword>
<name>A0A0C9VVE9_SPHS4</name>
<sequence>MGNNEMIHLAHSHAHEEDLPGTVNLNGVEGDDTVYGQALFPVPSEDPNDPLQWSKSKKIMILVICSVYSFLGNASTVGPSVYITLWADQFGVSPAKASGLISYPNLAFGFSSLILVPLYLKFGRRPVMLGSMALFLAGLIWASVADSFTTLMLARVIHGFGSGVCEALPVQLVNDIFYLHERGQKIAYYTVCLCLGATGPLYAGYMLAGGHSWQLFFWVIIAFAGVLFILAFFFVEETLYKRSVPEVAAELSEKSEKSSLEGVESTRVIPARRSTMEQLKLWGPVDHDVSLIMTMLRPFTYYFIPAVFWVVSSFGIYIGLGALAFNYTFPIKITAPPYNWSETNAGLIAVGNAVGYFLAIPFSNSSDRLAAYLTKKNNGIREAEMRLGVMLPAMLIAPAGLLIYGITAERNLHWFGYFAGVAMTNWGAYFYFSFTLAYAVDSYYANTSEMLIAMNLGKQAISFGMGLFLLDWVLQDGYAVVIAGVFVGVLLFNNLLLLVFMFFGKKIRILTNHTWLRNMHRRSATKGDVL</sequence>
<evidence type="ECO:0000313" key="8">
    <source>
        <dbReference type="Proteomes" id="UP000054279"/>
    </source>
</evidence>
<dbReference type="InterPro" id="IPR020846">
    <property type="entry name" value="MFS_dom"/>
</dbReference>
<evidence type="ECO:0000256" key="2">
    <source>
        <dbReference type="ARBA" id="ARBA00022692"/>
    </source>
</evidence>
<dbReference type="EMBL" id="KN837128">
    <property type="protein sequence ID" value="KIJ42610.1"/>
    <property type="molecule type" value="Genomic_DNA"/>
</dbReference>
<dbReference type="GO" id="GO:0022857">
    <property type="term" value="F:transmembrane transporter activity"/>
    <property type="evidence" value="ECO:0007669"/>
    <property type="project" value="InterPro"/>
</dbReference>
<feature type="transmembrane region" description="Helical" evidence="5">
    <location>
        <begin position="186"/>
        <end position="203"/>
    </location>
</feature>
<feature type="transmembrane region" description="Helical" evidence="5">
    <location>
        <begin position="480"/>
        <end position="503"/>
    </location>
</feature>
<protein>
    <recommendedName>
        <fullName evidence="6">Major facilitator superfamily (MFS) profile domain-containing protein</fullName>
    </recommendedName>
</protein>
<evidence type="ECO:0000256" key="1">
    <source>
        <dbReference type="ARBA" id="ARBA00004141"/>
    </source>
</evidence>
<evidence type="ECO:0000256" key="4">
    <source>
        <dbReference type="ARBA" id="ARBA00023136"/>
    </source>
</evidence>
<keyword evidence="8" id="KW-1185">Reference proteome</keyword>
<keyword evidence="2 5" id="KW-0812">Transmembrane</keyword>
<accession>A0A0C9VVE9</accession>
<dbReference type="Pfam" id="PF07690">
    <property type="entry name" value="MFS_1"/>
    <property type="match status" value="1"/>
</dbReference>
<feature type="transmembrane region" description="Helical" evidence="5">
    <location>
        <begin position="426"/>
        <end position="444"/>
    </location>
</feature>
<dbReference type="PANTHER" id="PTHR23502:SF160">
    <property type="entry name" value="MAJOR FACILITATOR SUPERFAMILY (MFS) PROFILE DOMAIN-CONTAINING PROTEIN-RELATED"/>
    <property type="match status" value="1"/>
</dbReference>
<reference evidence="7 8" key="1">
    <citation type="submission" date="2014-06" db="EMBL/GenBank/DDBJ databases">
        <title>Evolutionary Origins and Diversification of the Mycorrhizal Mutualists.</title>
        <authorList>
            <consortium name="DOE Joint Genome Institute"/>
            <consortium name="Mycorrhizal Genomics Consortium"/>
            <person name="Kohler A."/>
            <person name="Kuo A."/>
            <person name="Nagy L.G."/>
            <person name="Floudas D."/>
            <person name="Copeland A."/>
            <person name="Barry K.W."/>
            <person name="Cichocki N."/>
            <person name="Veneault-Fourrey C."/>
            <person name="LaButti K."/>
            <person name="Lindquist E.A."/>
            <person name="Lipzen A."/>
            <person name="Lundell T."/>
            <person name="Morin E."/>
            <person name="Murat C."/>
            <person name="Riley R."/>
            <person name="Ohm R."/>
            <person name="Sun H."/>
            <person name="Tunlid A."/>
            <person name="Henrissat B."/>
            <person name="Grigoriev I.V."/>
            <person name="Hibbett D.S."/>
            <person name="Martin F."/>
        </authorList>
    </citation>
    <scope>NUCLEOTIDE SEQUENCE [LARGE SCALE GENOMIC DNA]</scope>
    <source>
        <strain evidence="7 8">SS14</strain>
    </source>
</reference>
<dbReference type="OrthoDB" id="5215911at2759"/>